<dbReference type="InterPro" id="IPR013584">
    <property type="entry name" value="RAP"/>
</dbReference>
<dbReference type="EMBL" id="KB310340">
    <property type="protein sequence ID" value="ELT91792.1"/>
    <property type="molecule type" value="Genomic_DNA"/>
</dbReference>
<gene>
    <name evidence="2" type="ORF">CAPTEDRAFT_220636</name>
</gene>
<keyword evidence="4" id="KW-1185">Reference proteome</keyword>
<dbReference type="SMART" id="SM00952">
    <property type="entry name" value="RAP"/>
    <property type="match status" value="1"/>
</dbReference>
<dbReference type="EnsemblMetazoa" id="CapteT220636">
    <property type="protein sequence ID" value="CapteP220636"/>
    <property type="gene ID" value="CapteG220636"/>
</dbReference>
<organism evidence="2">
    <name type="scientific">Capitella teleta</name>
    <name type="common">Polychaete worm</name>
    <dbReference type="NCBI Taxonomy" id="283909"/>
    <lineage>
        <taxon>Eukaryota</taxon>
        <taxon>Metazoa</taxon>
        <taxon>Spiralia</taxon>
        <taxon>Lophotrochozoa</taxon>
        <taxon>Annelida</taxon>
        <taxon>Polychaeta</taxon>
        <taxon>Sedentaria</taxon>
        <taxon>Scolecida</taxon>
        <taxon>Capitellidae</taxon>
        <taxon>Capitella</taxon>
    </lineage>
</organism>
<reference evidence="2 4" key="2">
    <citation type="journal article" date="2013" name="Nature">
        <title>Insights into bilaterian evolution from three spiralian genomes.</title>
        <authorList>
            <person name="Simakov O."/>
            <person name="Marletaz F."/>
            <person name="Cho S.J."/>
            <person name="Edsinger-Gonzales E."/>
            <person name="Havlak P."/>
            <person name="Hellsten U."/>
            <person name="Kuo D.H."/>
            <person name="Larsson T."/>
            <person name="Lv J."/>
            <person name="Arendt D."/>
            <person name="Savage R."/>
            <person name="Osoegawa K."/>
            <person name="de Jong P."/>
            <person name="Grimwood J."/>
            <person name="Chapman J.A."/>
            <person name="Shapiro H."/>
            <person name="Aerts A."/>
            <person name="Otillar R.P."/>
            <person name="Terry A.Y."/>
            <person name="Boore J.L."/>
            <person name="Grigoriev I.V."/>
            <person name="Lindberg D.R."/>
            <person name="Seaver E.C."/>
            <person name="Weisblat D.A."/>
            <person name="Putnam N.H."/>
            <person name="Rokhsar D.S."/>
        </authorList>
    </citation>
    <scope>NUCLEOTIDE SEQUENCE</scope>
    <source>
        <strain evidence="2 4">I ESC-2004</strain>
    </source>
</reference>
<dbReference type="STRING" id="283909.R7TE80"/>
<dbReference type="Proteomes" id="UP000014760">
    <property type="component" value="Unassembled WGS sequence"/>
</dbReference>
<reference evidence="3" key="3">
    <citation type="submission" date="2015-06" db="UniProtKB">
        <authorList>
            <consortium name="EnsemblMetazoa"/>
        </authorList>
    </citation>
    <scope>IDENTIFICATION</scope>
</reference>
<dbReference type="AlphaFoldDB" id="R7TE80"/>
<proteinExistence type="predicted"/>
<feature type="domain" description="RAP" evidence="1">
    <location>
        <begin position="824"/>
        <end position="884"/>
    </location>
</feature>
<evidence type="ECO:0000313" key="4">
    <source>
        <dbReference type="Proteomes" id="UP000014760"/>
    </source>
</evidence>
<evidence type="ECO:0000259" key="1">
    <source>
        <dbReference type="PROSITE" id="PS51286"/>
    </source>
</evidence>
<dbReference type="OrthoDB" id="385235at2759"/>
<dbReference type="Pfam" id="PF08373">
    <property type="entry name" value="RAP"/>
    <property type="match status" value="1"/>
</dbReference>
<dbReference type="OMA" id="FRPFSCE"/>
<protein>
    <recommendedName>
        <fullName evidence="1">RAP domain-containing protein</fullName>
    </recommendedName>
</protein>
<name>R7TE80_CAPTE</name>
<evidence type="ECO:0000313" key="2">
    <source>
        <dbReference type="EMBL" id="ELT91792.1"/>
    </source>
</evidence>
<dbReference type="PROSITE" id="PS51286">
    <property type="entry name" value="RAP"/>
    <property type="match status" value="1"/>
</dbReference>
<dbReference type="EMBL" id="AMQN01013609">
    <property type="status" value="NOT_ANNOTATED_CDS"/>
    <property type="molecule type" value="Genomic_DNA"/>
</dbReference>
<dbReference type="HOGENOM" id="CLU_322951_0_0_1"/>
<accession>R7TE80</accession>
<reference evidence="4" key="1">
    <citation type="submission" date="2012-12" db="EMBL/GenBank/DDBJ databases">
        <authorList>
            <person name="Hellsten U."/>
            <person name="Grimwood J."/>
            <person name="Chapman J.A."/>
            <person name="Shapiro H."/>
            <person name="Aerts A."/>
            <person name="Otillar R.P."/>
            <person name="Terry A.Y."/>
            <person name="Boore J.L."/>
            <person name="Simakov O."/>
            <person name="Marletaz F."/>
            <person name="Cho S.-J."/>
            <person name="Edsinger-Gonzales E."/>
            <person name="Havlak P."/>
            <person name="Kuo D.-H."/>
            <person name="Larsson T."/>
            <person name="Lv J."/>
            <person name="Arendt D."/>
            <person name="Savage R."/>
            <person name="Osoegawa K."/>
            <person name="de Jong P."/>
            <person name="Lindberg D.R."/>
            <person name="Seaver E.C."/>
            <person name="Weisblat D.A."/>
            <person name="Putnam N.H."/>
            <person name="Grigoriev I.V."/>
            <person name="Rokhsar D.S."/>
        </authorList>
    </citation>
    <scope>NUCLEOTIDE SEQUENCE</scope>
    <source>
        <strain evidence="4">I ESC-2004</strain>
    </source>
</reference>
<sequence length="896" mass="104046">MIRGALRRCSHRLWPVSRSLLPVMSFVPVASIHTTGSLKFLTGRFKIPLAALRNLERTTFSDPFVRSLVQEEKDPHQLMEQLPLIIPVASAEDLSSFLMNLTVCYYREIWQDNPWMMSFVQAAYVQILAVNRLDLLKNGVASHPNMAMLHHNIEQMVDSLSPKSASEMFMAFSLLGCDATLPVLVKLLIHCRKEIPIMDWEAMNNYYFTVRNMPGPDYTGMRAVSKRALEFLEASTEIGKHSPEDLRIMASLSFMALRGSSSFVKIVDYFLRHLEEDSSKKYVSDLYLTCSILSQAKESKDFAIYQRAHSVLPKCMDHWYSQLPQMTLEECHLMKRSIHGPNAMSLAWIALQQRCNVLLTEDAGLREIQLCAGKINMQSPSDLRHRFVRLLRQALPNAEFEPFLVYDLIGFFINNRRISQLMDVSDILEHTQVILLEKLKLIFKLPMSHERILLFFILLPLSKPEHEERLYRVLDWYFNEQNTCKGYAISFQLLLQGMRSIHHPPNRVVLANILEMIPSSSFWHLNRVLDNVKMLRVNKWLRGELRCIEESAQLTLTSRIHEKEYPYKSLSSLIYRLISLKPVDRPLVHKLFNVLMELNNTCIEAVCTAIDTFMFCSYYSEPYCENVENLVIQECDTFDPFRLGDLVMYLTQVTWQPKQPDCFEDACIRLLDRVMKLDQPHFTITFLSHLVQLQVFPEAALHEVFSSKFFNSLQEQTQYLTSFNQVLASRHLHCINLMCNLERPHFDVPWLFQDSSDENRYLSNIEKGFEREVSISLSLLLKEDSPELVMQSMPMLSYFVLLLTKFNKLRIVGEDSENNIDQRVAVVPVSERHYCFDNTRQTGSIALTERALLLQGYKVALVPYFEWNRMALWDPEAKSKYLLKKIAAGKLINSMF</sequence>
<evidence type="ECO:0000313" key="3">
    <source>
        <dbReference type="EnsemblMetazoa" id="CapteP220636"/>
    </source>
</evidence>